<name>A0A4S4MX36_9APHY</name>
<dbReference type="OrthoDB" id="1723750at2759"/>
<organism evidence="2 3">
    <name type="scientific">Antrodiella citrinella</name>
    <dbReference type="NCBI Taxonomy" id="2447956"/>
    <lineage>
        <taxon>Eukaryota</taxon>
        <taxon>Fungi</taxon>
        <taxon>Dikarya</taxon>
        <taxon>Basidiomycota</taxon>
        <taxon>Agaricomycotina</taxon>
        <taxon>Agaricomycetes</taxon>
        <taxon>Polyporales</taxon>
        <taxon>Steccherinaceae</taxon>
        <taxon>Antrodiella</taxon>
    </lineage>
</organism>
<feature type="compositionally biased region" description="Low complexity" evidence="1">
    <location>
        <begin position="24"/>
        <end position="33"/>
    </location>
</feature>
<dbReference type="AlphaFoldDB" id="A0A4S4MX36"/>
<proteinExistence type="predicted"/>
<sequence length="187" mass="20139">MSSASEKFRQSQPESQLDADQDADLLPPADPTQSGDLPITPALTSAFVTALKDHHIRIRTFTGSWDTFDIQSAGGRYDLVLTSETIYRLESLPSLVRLLHRACVGEAHADPDASLTESASALTLSTSPGNYLCLIAAKLVYFGVGGGVSEFINAVELGESGVSGKVKTIWEQNTGVKRCILKVVWRT</sequence>
<feature type="compositionally biased region" description="Polar residues" evidence="1">
    <location>
        <begin position="1"/>
        <end position="15"/>
    </location>
</feature>
<dbReference type="Proteomes" id="UP000308730">
    <property type="component" value="Unassembled WGS sequence"/>
</dbReference>
<evidence type="ECO:0000313" key="3">
    <source>
        <dbReference type="Proteomes" id="UP000308730"/>
    </source>
</evidence>
<keyword evidence="3" id="KW-1185">Reference proteome</keyword>
<feature type="region of interest" description="Disordered" evidence="1">
    <location>
        <begin position="1"/>
        <end position="38"/>
    </location>
</feature>
<evidence type="ECO:0000256" key="1">
    <source>
        <dbReference type="SAM" id="MobiDB-lite"/>
    </source>
</evidence>
<dbReference type="EMBL" id="SGPM01000076">
    <property type="protein sequence ID" value="THH30545.1"/>
    <property type="molecule type" value="Genomic_DNA"/>
</dbReference>
<protein>
    <submittedName>
        <fullName evidence="2">Uncharacterized protein</fullName>
    </submittedName>
</protein>
<comment type="caution">
    <text evidence="2">The sequence shown here is derived from an EMBL/GenBank/DDBJ whole genome shotgun (WGS) entry which is preliminary data.</text>
</comment>
<accession>A0A4S4MX36</accession>
<gene>
    <name evidence="2" type="ORF">EUX98_g3639</name>
</gene>
<evidence type="ECO:0000313" key="2">
    <source>
        <dbReference type="EMBL" id="THH30545.1"/>
    </source>
</evidence>
<reference evidence="2 3" key="1">
    <citation type="submission" date="2019-02" db="EMBL/GenBank/DDBJ databases">
        <title>Genome sequencing of the rare red list fungi Antrodiella citrinella (Flaviporus citrinellus).</title>
        <authorList>
            <person name="Buettner E."/>
            <person name="Kellner H."/>
        </authorList>
    </citation>
    <scope>NUCLEOTIDE SEQUENCE [LARGE SCALE GENOMIC DNA]</scope>
    <source>
        <strain evidence="2 3">DSM 108506</strain>
    </source>
</reference>